<proteinExistence type="predicted"/>
<evidence type="ECO:0000313" key="7">
    <source>
        <dbReference type="EMBL" id="RKF15476.1"/>
    </source>
</evidence>
<dbReference type="PANTHER" id="PTHR21266:SF60">
    <property type="entry name" value="3-KETOSTEROID-9-ALPHA-MONOOXYGENASE, OXYGENASE COMPONENT"/>
    <property type="match status" value="1"/>
</dbReference>
<dbReference type="SUPFAM" id="SSF50022">
    <property type="entry name" value="ISP domain"/>
    <property type="match status" value="1"/>
</dbReference>
<dbReference type="GO" id="GO:0051537">
    <property type="term" value="F:2 iron, 2 sulfur cluster binding"/>
    <property type="evidence" value="ECO:0007669"/>
    <property type="project" value="UniProtKB-KW"/>
</dbReference>
<keyword evidence="8" id="KW-1185">Reference proteome</keyword>
<feature type="domain" description="Rieske" evidence="6">
    <location>
        <begin position="9"/>
        <end position="110"/>
    </location>
</feature>
<dbReference type="PROSITE" id="PS51296">
    <property type="entry name" value="RIESKE"/>
    <property type="match status" value="1"/>
</dbReference>
<evidence type="ECO:0000256" key="1">
    <source>
        <dbReference type="ARBA" id="ARBA00022714"/>
    </source>
</evidence>
<keyword evidence="3" id="KW-0560">Oxidoreductase</keyword>
<dbReference type="PANTHER" id="PTHR21266">
    <property type="entry name" value="IRON-SULFUR DOMAIN CONTAINING PROTEIN"/>
    <property type="match status" value="1"/>
</dbReference>
<evidence type="ECO:0000256" key="4">
    <source>
        <dbReference type="ARBA" id="ARBA00023004"/>
    </source>
</evidence>
<dbReference type="GO" id="GO:0051213">
    <property type="term" value="F:dioxygenase activity"/>
    <property type="evidence" value="ECO:0007669"/>
    <property type="project" value="UniProtKB-KW"/>
</dbReference>
<keyword evidence="7" id="KW-0223">Dioxygenase</keyword>
<evidence type="ECO:0000313" key="8">
    <source>
        <dbReference type="Proteomes" id="UP000284395"/>
    </source>
</evidence>
<dbReference type="RefSeq" id="WP_120326089.1">
    <property type="nucleotide sequence ID" value="NZ_RAPF01000021.1"/>
</dbReference>
<accession>A0A420E7M6</accession>
<dbReference type="AlphaFoldDB" id="A0A420E7M6"/>
<dbReference type="GO" id="GO:0046872">
    <property type="term" value="F:metal ion binding"/>
    <property type="evidence" value="ECO:0007669"/>
    <property type="project" value="UniProtKB-KW"/>
</dbReference>
<dbReference type="InterPro" id="IPR044043">
    <property type="entry name" value="VanA_C_cat"/>
</dbReference>
<keyword evidence="1" id="KW-0001">2Fe-2S</keyword>
<dbReference type="Gene3D" id="3.90.380.10">
    <property type="entry name" value="Naphthalene 1,2-dioxygenase Alpha Subunit, Chain A, domain 1"/>
    <property type="match status" value="1"/>
</dbReference>
<dbReference type="InterPro" id="IPR050584">
    <property type="entry name" value="Cholesterol_7-desaturase"/>
</dbReference>
<comment type="caution">
    <text evidence="7">The sequence shown here is derived from an EMBL/GenBank/DDBJ whole genome shotgun (WGS) entry which is preliminary data.</text>
</comment>
<protein>
    <submittedName>
        <fullName evidence="7">Aromatic ring-hydroxylating dioxygenase subunit alpha</fullName>
    </submittedName>
</protein>
<dbReference type="OrthoDB" id="7418829at2"/>
<dbReference type="Pfam" id="PF00355">
    <property type="entry name" value="Rieske"/>
    <property type="match status" value="1"/>
</dbReference>
<sequence>MSNLIYNSWYVAGWADEFDRTPRQRMLLGKPVVLYRREDGTLVALEDRCIHRMAPLSMGQVEGDDIRCLYHGFRFAPDGQCNDIPGQDMIPRRACVRSYPVYEKSSWAWVWMGDKEPTDTALIADAKALDDPEWILRRGELDYEANYQLINDNLLDLTHLTYVHSNSFGADEAWSVNRPVVETLPNGVRNSRWIVNTPPVPPLGKAAGLDRVDIWTSYDFIIPGVFLLYTAIYQKGTAQDCDFSKPGEDREVLFNNFTSQAVVPTGESTTRYYFSWGPGSAFGDDAIADLMIDTARQAFFEDKVMIEAQQRIIACEPERPPMPSNADKAITLFQRMMKSLDKTDALQQA</sequence>
<dbReference type="Pfam" id="PF19112">
    <property type="entry name" value="VanA_C"/>
    <property type="match status" value="1"/>
</dbReference>
<evidence type="ECO:0000259" key="6">
    <source>
        <dbReference type="PROSITE" id="PS51296"/>
    </source>
</evidence>
<keyword evidence="5" id="KW-0411">Iron-sulfur</keyword>
<dbReference type="InterPro" id="IPR036922">
    <property type="entry name" value="Rieske_2Fe-2S_sf"/>
</dbReference>
<keyword evidence="2" id="KW-0479">Metal-binding</keyword>
<evidence type="ECO:0000256" key="5">
    <source>
        <dbReference type="ARBA" id="ARBA00023014"/>
    </source>
</evidence>
<evidence type="ECO:0000256" key="3">
    <source>
        <dbReference type="ARBA" id="ARBA00023002"/>
    </source>
</evidence>
<reference evidence="7 8" key="1">
    <citation type="submission" date="2018-09" db="EMBL/GenBank/DDBJ databases">
        <title>Altererythrobacter spongiae sp. nov., isolated from a marine sponge.</title>
        <authorList>
            <person name="Zhuang L."/>
            <person name="Luo L."/>
        </authorList>
    </citation>
    <scope>NUCLEOTIDE SEQUENCE [LARGE SCALE GENOMIC DNA]</scope>
    <source>
        <strain evidence="7 8">HN-Y73</strain>
    </source>
</reference>
<name>A0A420E7M6_9SPHN</name>
<organism evidence="7 8">
    <name type="scientific">Altericroceibacterium spongiae</name>
    <dbReference type="NCBI Taxonomy" id="2320269"/>
    <lineage>
        <taxon>Bacteria</taxon>
        <taxon>Pseudomonadati</taxon>
        <taxon>Pseudomonadota</taxon>
        <taxon>Alphaproteobacteria</taxon>
        <taxon>Sphingomonadales</taxon>
        <taxon>Erythrobacteraceae</taxon>
        <taxon>Altericroceibacterium</taxon>
    </lineage>
</organism>
<keyword evidence="4" id="KW-0408">Iron</keyword>
<evidence type="ECO:0000256" key="2">
    <source>
        <dbReference type="ARBA" id="ARBA00022723"/>
    </source>
</evidence>
<dbReference type="SUPFAM" id="SSF55961">
    <property type="entry name" value="Bet v1-like"/>
    <property type="match status" value="1"/>
</dbReference>
<dbReference type="Proteomes" id="UP000284395">
    <property type="component" value="Unassembled WGS sequence"/>
</dbReference>
<dbReference type="CDD" id="cd08878">
    <property type="entry name" value="RHO_alpha_C_DMO-like"/>
    <property type="match status" value="1"/>
</dbReference>
<gene>
    <name evidence="7" type="ORF">D6851_17290</name>
</gene>
<dbReference type="InterPro" id="IPR017941">
    <property type="entry name" value="Rieske_2Fe-2S"/>
</dbReference>
<dbReference type="Gene3D" id="2.102.10.10">
    <property type="entry name" value="Rieske [2Fe-2S] iron-sulphur domain"/>
    <property type="match status" value="1"/>
</dbReference>
<dbReference type="EMBL" id="RAPF01000021">
    <property type="protein sequence ID" value="RKF15476.1"/>
    <property type="molecule type" value="Genomic_DNA"/>
</dbReference>